<evidence type="ECO:0000313" key="2">
    <source>
        <dbReference type="EMBL" id="QUL98956.1"/>
    </source>
</evidence>
<reference evidence="2" key="1">
    <citation type="submission" date="2020-10" db="EMBL/GenBank/DDBJ databases">
        <authorList>
            <person name="Kadnikov V."/>
            <person name="Beletsky A.V."/>
            <person name="Mardanov A.V."/>
            <person name="Karnachuk O.V."/>
            <person name="Ravin N.V."/>
        </authorList>
    </citation>
    <scope>NUCLEOTIDE SEQUENCE</scope>
    <source>
        <strain evidence="2">Bu02</strain>
    </source>
</reference>
<sequence>MMKALVFRQVGDLRVEDVPVPEIGPREILVKVHSCSICGTDVRTYKHGIAG</sequence>
<organism evidence="2">
    <name type="scientific">Candidatus Fermentithermobacillus carboniphilus</name>
    <dbReference type="NCBI Taxonomy" id="3085328"/>
    <lineage>
        <taxon>Bacteria</taxon>
        <taxon>Bacillati</taxon>
        <taxon>Bacillota</taxon>
        <taxon>Candidatus Fermentithermobacillia</taxon>
        <taxon>Candidatus Fermentithermobacillales</taxon>
        <taxon>Candidatus Fermentithermobacillaceae</taxon>
        <taxon>Candidatus Fermentithermobacillus</taxon>
    </lineage>
</organism>
<dbReference type="PANTHER" id="PTHR43401">
    <property type="entry name" value="L-THREONINE 3-DEHYDROGENASE"/>
    <property type="match status" value="1"/>
</dbReference>
<dbReference type="AlphaFoldDB" id="A0AAT9LCZ6"/>
<proteinExistence type="predicted"/>
<evidence type="ECO:0000256" key="1">
    <source>
        <dbReference type="ARBA" id="ARBA00023002"/>
    </source>
</evidence>
<dbReference type="InterPro" id="IPR011032">
    <property type="entry name" value="GroES-like_sf"/>
</dbReference>
<protein>
    <submittedName>
        <fullName evidence="2">Alcohol dehydrogenase catalytic domain-containing protein</fullName>
    </submittedName>
</protein>
<dbReference type="InterPro" id="IPR050129">
    <property type="entry name" value="Zn_alcohol_dh"/>
</dbReference>
<dbReference type="EMBL" id="CP062796">
    <property type="protein sequence ID" value="QUL98956.1"/>
    <property type="molecule type" value="Genomic_DNA"/>
</dbReference>
<reference evidence="2" key="2">
    <citation type="journal article" date="2023" name="Biology">
        <title>Prokaryotic Life Associated with Coal-Fire Gas Vents Revealed by Metagenomics.</title>
        <authorList>
            <person name="Kadnikov V.V."/>
            <person name="Mardanov A.V."/>
            <person name="Beletsky A.V."/>
            <person name="Karnachuk O.V."/>
            <person name="Ravin N.V."/>
        </authorList>
    </citation>
    <scope>NUCLEOTIDE SEQUENCE</scope>
    <source>
        <strain evidence="2">Bu02</strain>
    </source>
</reference>
<dbReference type="Gene3D" id="3.90.180.10">
    <property type="entry name" value="Medium-chain alcohol dehydrogenases, catalytic domain"/>
    <property type="match status" value="1"/>
</dbReference>
<dbReference type="PANTHER" id="PTHR43401:SF2">
    <property type="entry name" value="L-THREONINE 3-DEHYDROGENASE"/>
    <property type="match status" value="1"/>
</dbReference>
<accession>A0AAT9LCZ6</accession>
<dbReference type="SUPFAM" id="SSF50129">
    <property type="entry name" value="GroES-like"/>
    <property type="match status" value="1"/>
</dbReference>
<dbReference type="GO" id="GO:0016491">
    <property type="term" value="F:oxidoreductase activity"/>
    <property type="evidence" value="ECO:0007669"/>
    <property type="project" value="UniProtKB-KW"/>
</dbReference>
<dbReference type="KEGG" id="fcz:IMF26_02470"/>
<name>A0AAT9LCZ6_9FIRM</name>
<gene>
    <name evidence="2" type="ORF">IMF26_02470</name>
</gene>
<keyword evidence="1" id="KW-0560">Oxidoreductase</keyword>